<organism evidence="1 2">
    <name type="scientific">Patella caerulea</name>
    <name type="common">Rayed Mediterranean limpet</name>
    <dbReference type="NCBI Taxonomy" id="87958"/>
    <lineage>
        <taxon>Eukaryota</taxon>
        <taxon>Metazoa</taxon>
        <taxon>Spiralia</taxon>
        <taxon>Lophotrochozoa</taxon>
        <taxon>Mollusca</taxon>
        <taxon>Gastropoda</taxon>
        <taxon>Patellogastropoda</taxon>
        <taxon>Patelloidea</taxon>
        <taxon>Patellidae</taxon>
        <taxon>Patella</taxon>
    </lineage>
</organism>
<gene>
    <name evidence="1" type="ORF">SNE40_021313</name>
</gene>
<keyword evidence="2" id="KW-1185">Reference proteome</keyword>
<dbReference type="EMBL" id="JAZGQO010000018">
    <property type="protein sequence ID" value="KAK6167229.1"/>
    <property type="molecule type" value="Genomic_DNA"/>
</dbReference>
<dbReference type="AlphaFoldDB" id="A0AAN8GGM6"/>
<accession>A0AAN8GGM6</accession>
<comment type="caution">
    <text evidence="1">The sequence shown here is derived from an EMBL/GenBank/DDBJ whole genome shotgun (WGS) entry which is preliminary data.</text>
</comment>
<proteinExistence type="predicted"/>
<reference evidence="1 2" key="1">
    <citation type="submission" date="2024-01" db="EMBL/GenBank/DDBJ databases">
        <title>The genome of the rayed Mediterranean limpet Patella caerulea (Linnaeus, 1758).</title>
        <authorList>
            <person name="Anh-Thu Weber A."/>
            <person name="Halstead-Nussloch G."/>
        </authorList>
    </citation>
    <scope>NUCLEOTIDE SEQUENCE [LARGE SCALE GENOMIC DNA]</scope>
    <source>
        <strain evidence="1">AATW-2023a</strain>
        <tissue evidence="1">Whole specimen</tissue>
    </source>
</reference>
<dbReference type="Proteomes" id="UP001347796">
    <property type="component" value="Unassembled WGS sequence"/>
</dbReference>
<evidence type="ECO:0000313" key="1">
    <source>
        <dbReference type="EMBL" id="KAK6167229.1"/>
    </source>
</evidence>
<name>A0AAN8GGM6_PATCE</name>
<protein>
    <submittedName>
        <fullName evidence="1">Uncharacterized protein</fullName>
    </submittedName>
</protein>
<evidence type="ECO:0000313" key="2">
    <source>
        <dbReference type="Proteomes" id="UP001347796"/>
    </source>
</evidence>
<sequence>MYNNERLSVIDEFQYLGIVFSRKGTFHVNKSRLVQQARKAMFYVLRKARKLHLPIDILLQLFDAMIALILLYGAESWGCENNDIIESLHLEFCKHIMKVKKSTPNCMHCLWRTC</sequence>